<sequence length="179" mass="20158">MKLTTALLSTVFVALIACSVQSVTADHLESGNGIFIDENRVNLVSTQDSKYQVHLQVEVRNAQDQLISVSGAVHGKYLLHEITDYVVDTETLSFFGEKEIIIVDNIKYEKVQYTVTYEAYRLPNYSSTDFLTSWAVSINTDIDGHGLTSITLFQAYAPLYLVAEDDVLTFHWTILRIIN</sequence>
<dbReference type="AlphaFoldDB" id="A0A075IB07"/>
<evidence type="ECO:0000313" key="1">
    <source>
        <dbReference type="EMBL" id="AIF25079.1"/>
    </source>
</evidence>
<protein>
    <submittedName>
        <fullName evidence="1">Uncharacterized protein</fullName>
    </submittedName>
</protein>
<accession>A0A075IB07</accession>
<proteinExistence type="predicted"/>
<dbReference type="PROSITE" id="PS51257">
    <property type="entry name" value="PROKAR_LIPOPROTEIN"/>
    <property type="match status" value="1"/>
</dbReference>
<name>A0A075IB07_9ARCH</name>
<dbReference type="EMBL" id="KF901281">
    <property type="protein sequence ID" value="AIF25079.1"/>
    <property type="molecule type" value="Genomic_DNA"/>
</dbReference>
<reference evidence="1" key="1">
    <citation type="journal article" date="2014" name="Genome Biol. Evol.">
        <title>Pangenome evidence for extensive interdomain horizontal transfer affecting lineage core and shell genes in uncultured planktonic thaumarchaeota and euryarchaeota.</title>
        <authorList>
            <person name="Deschamps P."/>
            <person name="Zivanovic Y."/>
            <person name="Moreira D."/>
            <person name="Rodriguez-Valera F."/>
            <person name="Lopez-Garcia P."/>
        </authorList>
    </citation>
    <scope>NUCLEOTIDE SEQUENCE</scope>
</reference>
<organism evidence="1">
    <name type="scientific">uncultured marine thaumarchaeote SAT1000_44_H06</name>
    <dbReference type="NCBI Taxonomy" id="1456411"/>
    <lineage>
        <taxon>Archaea</taxon>
        <taxon>Nitrososphaerota</taxon>
        <taxon>environmental samples</taxon>
    </lineage>
</organism>